<feature type="compositionally biased region" description="Low complexity" evidence="1">
    <location>
        <begin position="142"/>
        <end position="155"/>
    </location>
</feature>
<dbReference type="STRING" id="1802514.A2955_02875"/>
<dbReference type="PANTHER" id="PTHR43108:SF8">
    <property type="entry name" value="SD21168P"/>
    <property type="match status" value="1"/>
</dbReference>
<sequence length="582" mass="66363">MYIKKNKILLFILSIILFNLYFPHAVGATFIDTLSPAQRKALQKASDADEDVQELIDYAPDLLDLNYIYDEYLINTYVAEYGPGDANGDYKVDLKDYIIWLKYYKQTNPVQQNENPDFNNDGLVNGIDFIIWSVNYNKNYPTPTSTPTSTQTPTRTPTPTPIPTLSPLPYRPNIVLIVSDDQRYESLEKMPFMGQRLGTGYWNLFTNAYDNVALCCPSRSTILSGLYSHHTGVEDNNKMRLFNENDNLATKLNASGYHTGLIGKYLNKWIDGRTPYTPPGWDTFQAFVVPDYYNYEIYRASGEITKYGVSASDYSTDVVGQKAVDYLKNVKEPFFLYFAPYSTHYPYKPAPRHLNADVGEISFNPSFNEADVSDKPTWVKNLPLRDPLLMEENLTAQYRMGLSLDEWIEKMNTTLLDRNILSRTIIIYLSDNAHSWGEHRHVAKVCEYDSCNHILLLVRYPFRGGREISNLVTNVDLAPTIAEIAGVTLQNSDGKSLLPLLNGTGNLGRTGLLIRWGGYGFGITNFNGIIKPNWKYVELINGEKELYDRNNDPYELNNVAYKPEYAQLIQQLHNELIGLLNQ</sequence>
<dbReference type="Gene3D" id="1.10.1330.10">
    <property type="entry name" value="Dockerin domain"/>
    <property type="match status" value="1"/>
</dbReference>
<reference evidence="3 4" key="1">
    <citation type="journal article" date="2016" name="Nat. Commun.">
        <title>Thousands of microbial genomes shed light on interconnected biogeochemical processes in an aquifer system.</title>
        <authorList>
            <person name="Anantharaman K."/>
            <person name="Brown C.T."/>
            <person name="Hug L.A."/>
            <person name="Sharon I."/>
            <person name="Castelle C.J."/>
            <person name="Probst A.J."/>
            <person name="Thomas B.C."/>
            <person name="Singh A."/>
            <person name="Wilkins M.J."/>
            <person name="Karaoz U."/>
            <person name="Brodie E.L."/>
            <person name="Williams K.H."/>
            <person name="Hubbard S.S."/>
            <person name="Banfield J.F."/>
        </authorList>
    </citation>
    <scope>NUCLEOTIDE SEQUENCE [LARGE SCALE GENOMIC DNA]</scope>
</reference>
<dbReference type="AlphaFoldDB" id="A0A1F8BAP1"/>
<dbReference type="GO" id="GO:0004553">
    <property type="term" value="F:hydrolase activity, hydrolyzing O-glycosyl compounds"/>
    <property type="evidence" value="ECO:0007669"/>
    <property type="project" value="InterPro"/>
</dbReference>
<dbReference type="Gene3D" id="3.40.720.10">
    <property type="entry name" value="Alkaline Phosphatase, subunit A"/>
    <property type="match status" value="1"/>
</dbReference>
<dbReference type="Pfam" id="PF00884">
    <property type="entry name" value="Sulfatase"/>
    <property type="match status" value="1"/>
</dbReference>
<dbReference type="SUPFAM" id="SSF53649">
    <property type="entry name" value="Alkaline phosphatase-like"/>
    <property type="match status" value="1"/>
</dbReference>
<proteinExistence type="predicted"/>
<dbReference type="GO" id="GO:0000272">
    <property type="term" value="P:polysaccharide catabolic process"/>
    <property type="evidence" value="ECO:0007669"/>
    <property type="project" value="InterPro"/>
</dbReference>
<protein>
    <recommendedName>
        <fullName evidence="2">Sulfatase N-terminal domain-containing protein</fullName>
    </recommendedName>
</protein>
<dbReference type="InterPro" id="IPR000917">
    <property type="entry name" value="Sulfatase_N"/>
</dbReference>
<dbReference type="Proteomes" id="UP000177501">
    <property type="component" value="Unassembled WGS sequence"/>
</dbReference>
<dbReference type="PANTHER" id="PTHR43108">
    <property type="entry name" value="N-ACETYLGLUCOSAMINE-6-SULFATASE FAMILY MEMBER"/>
    <property type="match status" value="1"/>
</dbReference>
<dbReference type="SUPFAM" id="SSF63446">
    <property type="entry name" value="Type I dockerin domain"/>
    <property type="match status" value="1"/>
</dbReference>
<evidence type="ECO:0000313" key="3">
    <source>
        <dbReference type="EMBL" id="OGM61114.1"/>
    </source>
</evidence>
<evidence type="ECO:0000313" key="4">
    <source>
        <dbReference type="Proteomes" id="UP000177501"/>
    </source>
</evidence>
<dbReference type="InterPro" id="IPR017850">
    <property type="entry name" value="Alkaline_phosphatase_core_sf"/>
</dbReference>
<organism evidence="3 4">
    <name type="scientific">Candidatus Woesebacteria bacterium RIFCSPLOWO2_01_FULL_37_19</name>
    <dbReference type="NCBI Taxonomy" id="1802514"/>
    <lineage>
        <taxon>Bacteria</taxon>
        <taxon>Candidatus Woeseibacteriota</taxon>
    </lineage>
</organism>
<name>A0A1F8BAP1_9BACT</name>
<gene>
    <name evidence="3" type="ORF">A2955_02875</name>
</gene>
<dbReference type="Pfam" id="PF00404">
    <property type="entry name" value="Dockerin_1"/>
    <property type="match status" value="1"/>
</dbReference>
<evidence type="ECO:0000259" key="2">
    <source>
        <dbReference type="Pfam" id="PF00884"/>
    </source>
</evidence>
<comment type="caution">
    <text evidence="3">The sequence shown here is derived from an EMBL/GenBank/DDBJ whole genome shotgun (WGS) entry which is preliminary data.</text>
</comment>
<feature type="region of interest" description="Disordered" evidence="1">
    <location>
        <begin position="142"/>
        <end position="164"/>
    </location>
</feature>
<dbReference type="EMBL" id="MGHA01000010">
    <property type="protein sequence ID" value="OGM61114.1"/>
    <property type="molecule type" value="Genomic_DNA"/>
</dbReference>
<accession>A0A1F8BAP1</accession>
<feature type="domain" description="Sulfatase N-terminal" evidence="2">
    <location>
        <begin position="172"/>
        <end position="487"/>
    </location>
</feature>
<dbReference type="CDD" id="cd14256">
    <property type="entry name" value="Dockerin_I"/>
    <property type="match status" value="1"/>
</dbReference>
<dbReference type="InterPro" id="IPR002105">
    <property type="entry name" value="Dockerin_1_rpt"/>
</dbReference>
<dbReference type="InterPro" id="IPR036439">
    <property type="entry name" value="Dockerin_dom_sf"/>
</dbReference>
<evidence type="ECO:0000256" key="1">
    <source>
        <dbReference type="SAM" id="MobiDB-lite"/>
    </source>
</evidence>